<dbReference type="Pfam" id="PF23598">
    <property type="entry name" value="LRR_14"/>
    <property type="match status" value="1"/>
</dbReference>
<gene>
    <name evidence="5" type="ORF">KC19_9G140100</name>
</gene>
<dbReference type="Gene3D" id="1.10.8.430">
    <property type="entry name" value="Helical domain of apoptotic protease-activating factors"/>
    <property type="match status" value="1"/>
</dbReference>
<evidence type="ECO:0000256" key="1">
    <source>
        <dbReference type="ARBA" id="ARBA00008894"/>
    </source>
</evidence>
<dbReference type="Pfam" id="PF00931">
    <property type="entry name" value="NB-ARC"/>
    <property type="match status" value="1"/>
</dbReference>
<dbReference type="EMBL" id="CM026430">
    <property type="protein sequence ID" value="KAG0562357.1"/>
    <property type="molecule type" value="Genomic_DNA"/>
</dbReference>
<dbReference type="Gene3D" id="3.40.50.300">
    <property type="entry name" value="P-loop containing nucleotide triphosphate hydrolases"/>
    <property type="match status" value="1"/>
</dbReference>
<dbReference type="InterPro" id="IPR001611">
    <property type="entry name" value="Leu-rich_rpt"/>
</dbReference>
<accession>A0A8T0GUW8</accession>
<dbReference type="PANTHER" id="PTHR36766">
    <property type="entry name" value="PLANT BROAD-SPECTRUM MILDEW RESISTANCE PROTEIN RPW8"/>
    <property type="match status" value="1"/>
</dbReference>
<dbReference type="FunFam" id="1.10.10.10:FF:000322">
    <property type="entry name" value="Probable disease resistance protein At1g63360"/>
    <property type="match status" value="1"/>
</dbReference>
<comment type="similarity">
    <text evidence="1">Belongs to the disease resistance NB-LRR family.</text>
</comment>
<dbReference type="FunFam" id="1.10.8.430:FF:000003">
    <property type="entry name" value="Probable disease resistance protein At5g66910"/>
    <property type="match status" value="1"/>
</dbReference>
<dbReference type="InterPro" id="IPR027417">
    <property type="entry name" value="P-loop_NTPase"/>
</dbReference>
<dbReference type="Pfam" id="PF00560">
    <property type="entry name" value="LRR_1"/>
    <property type="match status" value="2"/>
</dbReference>
<dbReference type="Gene3D" id="3.80.10.10">
    <property type="entry name" value="Ribonuclease Inhibitor"/>
    <property type="match status" value="3"/>
</dbReference>
<dbReference type="GO" id="GO:0006952">
    <property type="term" value="P:defense response"/>
    <property type="evidence" value="ECO:0007669"/>
    <property type="project" value="UniProtKB-KW"/>
</dbReference>
<dbReference type="InterPro" id="IPR008808">
    <property type="entry name" value="Powdery_mildew-R_dom"/>
</dbReference>
<dbReference type="SUPFAM" id="SSF52540">
    <property type="entry name" value="P-loop containing nucleoside triphosphate hydrolases"/>
    <property type="match status" value="1"/>
</dbReference>
<dbReference type="PROSITE" id="PS51153">
    <property type="entry name" value="RPW8"/>
    <property type="match status" value="1"/>
</dbReference>
<protein>
    <recommendedName>
        <fullName evidence="4">RPW8 domain-containing protein</fullName>
    </recommendedName>
</protein>
<dbReference type="GO" id="GO:0043531">
    <property type="term" value="F:ADP binding"/>
    <property type="evidence" value="ECO:0007669"/>
    <property type="project" value="InterPro"/>
</dbReference>
<keyword evidence="6" id="KW-1185">Reference proteome</keyword>
<keyword evidence="2" id="KW-0677">Repeat</keyword>
<evidence type="ECO:0000256" key="3">
    <source>
        <dbReference type="ARBA" id="ARBA00022821"/>
    </source>
</evidence>
<evidence type="ECO:0000256" key="2">
    <source>
        <dbReference type="ARBA" id="ARBA00022737"/>
    </source>
</evidence>
<evidence type="ECO:0000313" key="6">
    <source>
        <dbReference type="Proteomes" id="UP000822688"/>
    </source>
</evidence>
<proteinExistence type="inferred from homology"/>
<dbReference type="InterPro" id="IPR055414">
    <property type="entry name" value="LRR_R13L4/SHOC2-like"/>
</dbReference>
<name>A0A8T0GUW8_CERPU</name>
<feature type="domain" description="RPW8" evidence="4">
    <location>
        <begin position="1"/>
        <end position="147"/>
    </location>
</feature>
<dbReference type="Proteomes" id="UP000822688">
    <property type="component" value="Chromosome 9"/>
</dbReference>
<dbReference type="PRINTS" id="PR00364">
    <property type="entry name" value="DISEASERSIST"/>
</dbReference>
<evidence type="ECO:0000259" key="4">
    <source>
        <dbReference type="PROSITE" id="PS51153"/>
    </source>
</evidence>
<dbReference type="SUPFAM" id="SSF52058">
    <property type="entry name" value="L domain-like"/>
    <property type="match status" value="1"/>
</dbReference>
<dbReference type="PANTHER" id="PTHR36766:SF30">
    <property type="entry name" value="TIR-NBS TYPE DISEASE RESISTANCE PROTEIN-RELATED"/>
    <property type="match status" value="1"/>
</dbReference>
<dbReference type="InterPro" id="IPR056845">
    <property type="entry name" value="LRR_Zer-1"/>
</dbReference>
<sequence length="1041" mass="115646">MADLVSGAVLGAVVGALLTEVIDKIRGAYRCKGNCKKLESTLHFVEPYVKKMADRGNDTCRTWLEDLKGLLEKAEQIINKYCILEKRTSIRSAFVYLKRSRVNSLILDIHLQIKEKIVNANMPIYDLVQAVHDEVMTHKSPTMETSSSFVLQDLPANIVSFENDTYGKLKTLIQTEGAGMGDPVTIGLRGAGGAGKTLLAKMLHNDPEIQSKYGAHSILWITIGQDATLPSVYLTMGKFLKDGNFEREYASRNEEDQRTYLIDAFKKKKVLLILDDVWEQYIHGHSMMERLDVAKGLGSVTLVTTRNSVVLASAKAKETVVVPLLSESEGWKLFCYQAFGTGPPQGQIVEIAKDICKECHGLPLALAVIGGAMYDEKELSQWRSALNSLKQSKEVSRSVEEELFHRLKFSYNKLDNVKKKCFLYFAAFPEDFEISTHQLCSIWQTEHLFGDCNEAEEASNEEMATLISLADQSLIELSENGKIAKMHDVLRDLAIRIIYEAKPCDWASECYFKPGKDLKTILEFSSIIKRISLIGSRVRNFPENFQMPQLQVLLLSDFNIGDNENNMPLKLCQFFFGGTSKLLYLDLSFTSLTELPDSIKELKVLTSLNLSRCSSLKKLRESIKELKALTSLNLSGCKSLKGLLRSIKELKALTSLNLSRCESLKELSDSIKELKALTSLDLSGCSSLKELPDGIKELKALTSLDLSGCSSLKELPECIKELKALTSLDLSECSSLKELPDGIKELKALTSLDLSGCSSLKELPQSIKELKALIYLNLSRCSSLKELPESIMKLKALTYLDLFECSSLKELPENTKELKALISIDLSGCSSLKELPESIKELKALTSLDLFECSSLKELPENIKELKALISIDLSGCSSLKELPQSIKELKALTYLNLSRCSSLKELPDSIMKLKALTSLGLSWCSFLKELPESIKELKALTSLDLSGCSSLKELPESIMELKALTYLGLSWCSSLKELPESIKELKALTSLDLSGCSSLKELPESIKELKALTSLDLSGCSSLNELPDSIKELDFVIYGF</sequence>
<dbReference type="AlphaFoldDB" id="A0A8T0GUW8"/>
<reference evidence="5" key="1">
    <citation type="submission" date="2020-06" db="EMBL/GenBank/DDBJ databases">
        <title>WGS assembly of Ceratodon purpureus strain R40.</title>
        <authorList>
            <person name="Carey S.B."/>
            <person name="Jenkins J."/>
            <person name="Shu S."/>
            <person name="Lovell J.T."/>
            <person name="Sreedasyam A."/>
            <person name="Maumus F."/>
            <person name="Tiley G.P."/>
            <person name="Fernandez-Pozo N."/>
            <person name="Barry K."/>
            <person name="Chen C."/>
            <person name="Wang M."/>
            <person name="Lipzen A."/>
            <person name="Daum C."/>
            <person name="Saski C.A."/>
            <person name="Payton A.C."/>
            <person name="Mcbreen J.C."/>
            <person name="Conrad R.E."/>
            <person name="Kollar L.M."/>
            <person name="Olsson S."/>
            <person name="Huttunen S."/>
            <person name="Landis J.B."/>
            <person name="Wickett N.J."/>
            <person name="Johnson M.G."/>
            <person name="Rensing S.A."/>
            <person name="Grimwood J."/>
            <person name="Schmutz J."/>
            <person name="Mcdaniel S.F."/>
        </authorList>
    </citation>
    <scope>NUCLEOTIDE SEQUENCE</scope>
    <source>
        <strain evidence="5">R40</strain>
    </source>
</reference>
<dbReference type="InterPro" id="IPR002182">
    <property type="entry name" value="NB-ARC"/>
</dbReference>
<organism evidence="5 6">
    <name type="scientific">Ceratodon purpureus</name>
    <name type="common">Fire moss</name>
    <name type="synonym">Dicranum purpureum</name>
    <dbReference type="NCBI Taxonomy" id="3225"/>
    <lineage>
        <taxon>Eukaryota</taxon>
        <taxon>Viridiplantae</taxon>
        <taxon>Streptophyta</taxon>
        <taxon>Embryophyta</taxon>
        <taxon>Bryophyta</taxon>
        <taxon>Bryophytina</taxon>
        <taxon>Bryopsida</taxon>
        <taxon>Dicranidae</taxon>
        <taxon>Pseudoditrichales</taxon>
        <taxon>Ditrichaceae</taxon>
        <taxon>Ceratodon</taxon>
    </lineage>
</organism>
<dbReference type="Pfam" id="PF25013">
    <property type="entry name" value="LRR_Zer-1"/>
    <property type="match status" value="1"/>
</dbReference>
<dbReference type="SUPFAM" id="SSF52047">
    <property type="entry name" value="RNI-like"/>
    <property type="match status" value="1"/>
</dbReference>
<dbReference type="Gene3D" id="1.10.10.10">
    <property type="entry name" value="Winged helix-like DNA-binding domain superfamily/Winged helix DNA-binding domain"/>
    <property type="match status" value="1"/>
</dbReference>
<dbReference type="InterPro" id="IPR032675">
    <property type="entry name" value="LRR_dom_sf"/>
</dbReference>
<comment type="caution">
    <text evidence="5">The sequence shown here is derived from an EMBL/GenBank/DDBJ whole genome shotgun (WGS) entry which is preliminary data.</text>
</comment>
<dbReference type="InterPro" id="IPR042197">
    <property type="entry name" value="Apaf_helical"/>
</dbReference>
<dbReference type="Pfam" id="PF05659">
    <property type="entry name" value="RPW8"/>
    <property type="match status" value="1"/>
</dbReference>
<keyword evidence="3" id="KW-0611">Plant defense</keyword>
<evidence type="ECO:0000313" key="5">
    <source>
        <dbReference type="EMBL" id="KAG0562357.1"/>
    </source>
</evidence>
<dbReference type="InterPro" id="IPR036388">
    <property type="entry name" value="WH-like_DNA-bd_sf"/>
</dbReference>